<evidence type="ECO:0000256" key="5">
    <source>
        <dbReference type="ARBA" id="ARBA00022679"/>
    </source>
</evidence>
<keyword evidence="4" id="KW-0816">Tricarboxylic acid cycle</keyword>
<dbReference type="GO" id="GO:0005759">
    <property type="term" value="C:mitochondrial matrix"/>
    <property type="evidence" value="ECO:0007669"/>
    <property type="project" value="TreeGrafter"/>
</dbReference>
<dbReference type="FunFam" id="1.10.230.10:FF:000002">
    <property type="entry name" value="Citrate synthase"/>
    <property type="match status" value="3"/>
</dbReference>
<dbReference type="Gene3D" id="1.10.230.10">
    <property type="entry name" value="Cytochrome P450-Terp, domain 2"/>
    <property type="match status" value="3"/>
</dbReference>
<evidence type="ECO:0000256" key="1">
    <source>
        <dbReference type="ARBA" id="ARBA00004275"/>
    </source>
</evidence>
<dbReference type="InterPro" id="IPR016143">
    <property type="entry name" value="Citrate_synth-like_sm_a-sub"/>
</dbReference>
<dbReference type="FunFam" id="1.10.580.10:FF:000005">
    <property type="entry name" value="Citrate synthase"/>
    <property type="match status" value="3"/>
</dbReference>
<sequence length="1352" mass="147964">MEISERVKARLAVLTAHLAVSDPVGSSQVLPPGAIEPWCTSSAVTPHGSLKGSLTIVDERTGKKYQVPVSEDGTVKSVDLKKITTGKDDKGLKLYDPGYLNTAPVRSSISYIDGDEGILRYRGYPIEELAESSTFIEVSYLLMYGNLPSQSQLADWEFTISQHSAVPQGVLEIIQSMPHDAHPMGVLVSAMSALSIFHPDANPALSGQDIYKSKQVRDKQIVRILGKAPTIAAAAYLRMAGRPPVLPSGNFSYAENFLYMLDSMGNRSYKPNPRLARVLDILFILHAEHEMNCSTAAARHLASSGVDVYTAVAGAVGALYGPLHGGANEAVLKMLAEIGSVENIPEFIEGVKNRKRKMSGFGHRVYKNYDPRAKVIKKLADEVFSIVGRDPLIEVAVALEKAALSDEYFVKRKLYPNVDFYSGLIYSEVKMERLNARLAVLSAHLEVSDPMPAATEPWCKSIAGPLAGNLTIVDERTGKKYQVPVSEEGTVKSIDLKKITSGAHDKGIKLYDPGYLNTAPVRSSVSCTDGDEGTLRYRGYLIEELGESSTFLEVAYLLIYGNLPSQSQLADWEFAVSQHSAVPQGILDIIQSMPHDSHPIGSLASAISVLSLFHPDANPSLSGLDIYKSTQVRDKQIFRILGQAPTIAAAAFLKTAGKPPVLPLSNLSYAENLLYMMESMGNKSYKPNPRLARVLDIIFILHAEHEMNCSTAAARHLASSGVDVYTAIAGAVGAIGGPLHGGATKTVPQMLFEIGTVENIPEFIESVKNKNRKLSGFGHRIYKNYDPRARVVKRLAEEVFSIVGKDPLFEVAVALEKTALSDEYFVKRKLYPNVDFYCGLVYRAMGVPPHFTAVARMAGYLAHWRESLDDPDTKIIRPQQVKMERVNARLAVLSAHLEVSDPMPAAIKPWCTSSAGAPHGSLMGNLTIVDERTGKKYQVPVSEDGTVKSIDLKKITTGKDDKGLKLYDPGYFNTAPVRSSISYIDGGEGILRYRGYPIEELAENCTFLEVAYLLIYGNLPSQRQLADLEFEVSQHSAVPQGLLDIIQSMPQDAHPSGAFVSAAAMSALSLFYPEANPSHMGQDIYKSKQVRDKQIFRILGQAPTIAANAFLRTSGKPPVLPSSNFSYAENVLYLLDSVGNKSYKPNPRLARVLDIVFVLHAEHEMNCSTAAARHLASSGVDVYAAISGAVGALYGPLHGGATDAVSKMLSEIGTVENIPDFIQCVKNKKRRLSGFGHRVYKNYDPRAKVVKKLAYEVFSIVGKDPLIEVAVALEKAALSDEYFVKRKLYPNVDFYSGLVYRAMGIPPQFIAVPRMAGYLAHWLESLDDPDTKIMRPQQVYTGVWLRHYAPVK</sequence>
<keyword evidence="9" id="KW-1185">Reference proteome</keyword>
<dbReference type="InterPro" id="IPR002020">
    <property type="entry name" value="Citrate_synthase"/>
</dbReference>
<dbReference type="InterPro" id="IPR019810">
    <property type="entry name" value="Citrate_synthase_AS"/>
</dbReference>
<evidence type="ECO:0000313" key="9">
    <source>
        <dbReference type="Proteomes" id="UP000886595"/>
    </source>
</evidence>
<dbReference type="GO" id="GO:0006099">
    <property type="term" value="P:tricarboxylic acid cycle"/>
    <property type="evidence" value="ECO:0007669"/>
    <property type="project" value="UniProtKB-KW"/>
</dbReference>
<name>A0A8X7PXU4_BRACI</name>
<evidence type="ECO:0000256" key="7">
    <source>
        <dbReference type="RuleBase" id="RU000441"/>
    </source>
</evidence>
<dbReference type="PROSITE" id="PS00480">
    <property type="entry name" value="CITRATE_SYNTHASE"/>
    <property type="match status" value="3"/>
</dbReference>
<evidence type="ECO:0000256" key="3">
    <source>
        <dbReference type="ARBA" id="ARBA00010566"/>
    </source>
</evidence>
<dbReference type="PANTHER" id="PTHR11739">
    <property type="entry name" value="CITRATE SYNTHASE"/>
    <property type="match status" value="1"/>
</dbReference>
<accession>A0A8X7PXU4</accession>
<dbReference type="EMBL" id="JAAMPC010000015">
    <property type="protein sequence ID" value="KAG2258468.1"/>
    <property type="molecule type" value="Genomic_DNA"/>
</dbReference>
<dbReference type="OrthoDB" id="435022at2759"/>
<comment type="pathway">
    <text evidence="2">Carbohydrate metabolism; tricarboxylic acid cycle; isocitrate from oxaloacetate: step 1/2.</text>
</comment>
<dbReference type="Gene3D" id="1.10.580.10">
    <property type="entry name" value="Citrate Synthase, domain 1"/>
    <property type="match status" value="3"/>
</dbReference>
<dbReference type="GO" id="GO:0005975">
    <property type="term" value="P:carbohydrate metabolic process"/>
    <property type="evidence" value="ECO:0007669"/>
    <property type="project" value="TreeGrafter"/>
</dbReference>
<comment type="similarity">
    <text evidence="3 7">Belongs to the citrate synthase family.</text>
</comment>
<keyword evidence="5 7" id="KW-0808">Transferase</keyword>
<proteinExistence type="inferred from homology"/>
<dbReference type="InterPro" id="IPR016142">
    <property type="entry name" value="Citrate_synth-like_lrg_a-sub"/>
</dbReference>
<dbReference type="GO" id="GO:0046912">
    <property type="term" value="F:acyltransferase activity, acyl groups converted into alkyl on transfer"/>
    <property type="evidence" value="ECO:0007669"/>
    <property type="project" value="InterPro"/>
</dbReference>
<keyword evidence="6" id="KW-0576">Peroxisome</keyword>
<dbReference type="Pfam" id="PF00285">
    <property type="entry name" value="Citrate_synt"/>
    <property type="match status" value="3"/>
</dbReference>
<dbReference type="PRINTS" id="PR00143">
    <property type="entry name" value="CITRTSNTHASE"/>
</dbReference>
<evidence type="ECO:0000313" key="8">
    <source>
        <dbReference type="EMBL" id="KAG2258468.1"/>
    </source>
</evidence>
<protein>
    <recommendedName>
        <fullName evidence="7">Citrate synthase</fullName>
    </recommendedName>
</protein>
<dbReference type="InterPro" id="IPR036969">
    <property type="entry name" value="Citrate_synthase_sf"/>
</dbReference>
<comment type="subcellular location">
    <subcellularLocation>
        <location evidence="1">Peroxisome</location>
    </subcellularLocation>
</comment>
<evidence type="ECO:0000256" key="4">
    <source>
        <dbReference type="ARBA" id="ARBA00022532"/>
    </source>
</evidence>
<dbReference type="SUPFAM" id="SSF48256">
    <property type="entry name" value="Citrate synthase"/>
    <property type="match status" value="3"/>
</dbReference>
<gene>
    <name evidence="8" type="ORF">Bca52824_077762</name>
</gene>
<dbReference type="Proteomes" id="UP000886595">
    <property type="component" value="Unassembled WGS sequence"/>
</dbReference>
<evidence type="ECO:0000256" key="2">
    <source>
        <dbReference type="ARBA" id="ARBA00004751"/>
    </source>
</evidence>
<organism evidence="8 9">
    <name type="scientific">Brassica carinata</name>
    <name type="common">Ethiopian mustard</name>
    <name type="synonym">Abyssinian cabbage</name>
    <dbReference type="NCBI Taxonomy" id="52824"/>
    <lineage>
        <taxon>Eukaryota</taxon>
        <taxon>Viridiplantae</taxon>
        <taxon>Streptophyta</taxon>
        <taxon>Embryophyta</taxon>
        <taxon>Tracheophyta</taxon>
        <taxon>Spermatophyta</taxon>
        <taxon>Magnoliopsida</taxon>
        <taxon>eudicotyledons</taxon>
        <taxon>Gunneridae</taxon>
        <taxon>Pentapetalae</taxon>
        <taxon>rosids</taxon>
        <taxon>malvids</taxon>
        <taxon>Brassicales</taxon>
        <taxon>Brassicaceae</taxon>
        <taxon>Brassiceae</taxon>
        <taxon>Brassica</taxon>
    </lineage>
</organism>
<dbReference type="GO" id="GO:0006635">
    <property type="term" value="P:fatty acid beta-oxidation"/>
    <property type="evidence" value="ECO:0007669"/>
    <property type="project" value="UniProtKB-ARBA"/>
</dbReference>
<dbReference type="GO" id="GO:0005777">
    <property type="term" value="C:peroxisome"/>
    <property type="evidence" value="ECO:0007669"/>
    <property type="project" value="UniProtKB-SubCell"/>
</dbReference>
<evidence type="ECO:0000256" key="6">
    <source>
        <dbReference type="ARBA" id="ARBA00023140"/>
    </source>
</evidence>
<reference evidence="8 9" key="1">
    <citation type="submission" date="2020-02" db="EMBL/GenBank/DDBJ databases">
        <authorList>
            <person name="Ma Q."/>
            <person name="Huang Y."/>
            <person name="Song X."/>
            <person name="Pei D."/>
        </authorList>
    </citation>
    <scope>NUCLEOTIDE SEQUENCE [LARGE SCALE GENOMIC DNA]</scope>
    <source>
        <strain evidence="8">Sxm20200214</strain>
        <tissue evidence="8">Leaf</tissue>
    </source>
</reference>
<dbReference type="PANTHER" id="PTHR11739:SF31">
    <property type="entry name" value="CITRATE SYNTHASE"/>
    <property type="match status" value="1"/>
</dbReference>
<comment type="caution">
    <text evidence="8">The sequence shown here is derived from an EMBL/GenBank/DDBJ whole genome shotgun (WGS) entry which is preliminary data.</text>
</comment>